<dbReference type="GO" id="GO:0141100">
    <property type="term" value="F:tRNA (guanine(18)-2'-O)-methyltransferase activity"/>
    <property type="evidence" value="ECO:0007669"/>
    <property type="project" value="UniProtKB-EC"/>
</dbReference>
<dbReference type="PANTHER" id="PTHR12029">
    <property type="entry name" value="RNA METHYLTRANSFERASE"/>
    <property type="match status" value="1"/>
</dbReference>
<keyword evidence="16" id="KW-1185">Reference proteome</keyword>
<evidence type="ECO:0000256" key="10">
    <source>
        <dbReference type="ARBA" id="ARBA00093594"/>
    </source>
</evidence>
<dbReference type="PANTHER" id="PTHR12029:SF11">
    <property type="entry name" value="METHYLTRANSFERASE TARBP1-RELATED"/>
    <property type="match status" value="1"/>
</dbReference>
<keyword evidence="3" id="KW-0489">Methyltransferase</keyword>
<feature type="domain" description="TARBP1" evidence="14">
    <location>
        <begin position="253"/>
        <end position="385"/>
    </location>
</feature>
<dbReference type="OrthoDB" id="241340at2759"/>
<keyword evidence="4" id="KW-0808">Transferase</keyword>
<dbReference type="Pfam" id="PF25050">
    <property type="entry name" value="TARBP1"/>
    <property type="match status" value="1"/>
</dbReference>
<evidence type="ECO:0000256" key="11">
    <source>
        <dbReference type="ARBA" id="ARBA00093636"/>
    </source>
</evidence>
<dbReference type="InterPro" id="IPR025806">
    <property type="entry name" value="TARBP1"/>
</dbReference>
<dbReference type="GO" id="GO:0030488">
    <property type="term" value="P:tRNA methylation"/>
    <property type="evidence" value="ECO:0007669"/>
    <property type="project" value="InterPro"/>
</dbReference>
<protein>
    <recommendedName>
        <fullName evidence="11">tRNA (guanosine(18)-2'-O)-methyltransferase TARBP1</fullName>
        <ecNumber evidence="10">2.1.1.34</ecNumber>
    </recommendedName>
    <alternativeName>
        <fullName evidence="12">TAR RNA-binding protein 1</fullName>
    </alternativeName>
</protein>
<accession>A0A8T3DEA6</accession>
<dbReference type="SUPFAM" id="SSF48371">
    <property type="entry name" value="ARM repeat"/>
    <property type="match status" value="1"/>
</dbReference>
<keyword evidence="5" id="KW-0949">S-adenosyl-L-methionine</keyword>
<dbReference type="FunFam" id="3.40.1280.10:FF:000010">
    <property type="entry name" value="probable methyltransferase TARBP1"/>
    <property type="match status" value="1"/>
</dbReference>
<comment type="catalytic activity">
    <reaction evidence="8">
        <text>guanosine(18) in tRNA + S-adenosyl-L-methionine = 2'-O-methylguanosine(18) in tRNA + S-adenosyl-L-homocysteine + H(+)</text>
        <dbReference type="Rhea" id="RHEA:20077"/>
        <dbReference type="Rhea" id="RHEA-COMP:10190"/>
        <dbReference type="Rhea" id="RHEA-COMP:10192"/>
        <dbReference type="ChEBI" id="CHEBI:15378"/>
        <dbReference type="ChEBI" id="CHEBI:57856"/>
        <dbReference type="ChEBI" id="CHEBI:59789"/>
        <dbReference type="ChEBI" id="CHEBI:74269"/>
        <dbReference type="ChEBI" id="CHEBI:74445"/>
        <dbReference type="EC" id="2.1.1.34"/>
    </reaction>
    <physiologicalReaction direction="left-to-right" evidence="8">
        <dbReference type="Rhea" id="RHEA:20078"/>
    </physiologicalReaction>
</comment>
<keyword evidence="7" id="KW-0007">Acetylation</keyword>
<evidence type="ECO:0000256" key="6">
    <source>
        <dbReference type="ARBA" id="ARBA00022884"/>
    </source>
</evidence>
<evidence type="ECO:0000259" key="13">
    <source>
        <dbReference type="Pfam" id="PF00588"/>
    </source>
</evidence>
<keyword evidence="6" id="KW-0694">RNA-binding</keyword>
<evidence type="ECO:0000256" key="9">
    <source>
        <dbReference type="ARBA" id="ARBA00093361"/>
    </source>
</evidence>
<sequence>MSSVLINFLLSNCPDPESVLTALCFKSDTWPDTERVEALTTLIDRIGKIPEYGLHSDGDKVRPCTSASAVVKKDRFLNTVEDIIWHQCVPLLSKISSENEFLQTNQTAGNTRDILNVLCGLLGACVGVCDKEVSGRVANITLPVLDLSEGGALEGKELFNIDVAIEVLAVVLPAVSSENQLTERVLSSAFKCIKTRSDTVVSKTVVRILCTILSNCSDGERRADALRHIWSDLCIWQANDSAMAVTPRSLLCLTALSDYLFPPAKPHSPPSLPPAGADLRLSPEFWKMIQDGLTHRDNLTRKRALYLLKRCVALSEDERIEFCCDPASTEGSVFRWAPDRSQLLREFWEDYALIMETLDENQIHVVRPVLNRMNTLIDATVSNSEDSALLHPSWLQCIYQRMFHSENKTVMREGVCHLLEMQVMRCPAFALAFSQFIVGPFLDVLAESSLFHRSPGQSIGERPELGTKLQAFMVTFLSSLPQESRGDVLLQLVQRMGSRHWCAVPILFLSQALSELPPCPTLGPQGLHALREVLRCTMITHQVLLRGAAQCYLLRSALCLTDVTTVTLVDVFGFLALFRMEESLCRGTALWDQVCDWLLEHEGSFKPSLRDGDSQSQAGSAESVWEFVHSQLATFLRVPASVDASSSIPDPAEAELLARAILLSADMERRRHSDSQPAGMEELLRPLLDTLSRLHTNVYLPLSKTDKSLQLLHRLLQLRHRAGSQSTQAADWVSVTMETSILAVAEPVQEFLLRRLSGELCELCDVDRVSLYLTVLRELVQLCSATGWRHANRLGGFVPPLVQSCMRTLQQPEEKNPSVCGQVGRAVSMTSLALLCELGEKHREDLHPEAMRALSSVAALFLSTTSSSSVTHLNQTLHKPVVSTTHVEGGSEEGPDLRGWGRIAAYFLRDQWTCLHFLLSSGTLSRPSQAPPAHTVLEAAMEVLAVLPSDLVLPVLDCMTSLLPQVVLSEEALTAQAVTLAWKVVLGLSSNPHDFWPALEGFVRFAFDHSLLELTDTEAPMVSATVRQITSELLELSEVKTGVFNVLIRHCCHTWLPSDPGSESKAGTRFSSVLKHVNILAEACVYGPVFRRDQRLIQEVQTYVEQLGEECAANTAVSSDSKDEQFPRLCAMAFLSRLDASCPLHERLMEELVLLLLRKDQAISKSKVRYYSNSLQHRVKNRVWQTLLILLPKLREGFVETVLGRVYEAGFCSNQASVKYLMEWMMVLILHHHPAQIDSLWACFSMDQEKTKTSICTFLSVLVHLNIILPGVQDKARQWRKAVDAILQWCFSHNFSVRLYALLALKRVWGLEGARALAEGQAGGPDGLGGLAAVVRACLQQAEAMQSTGNAMKNWTRIQEHFFFGAFHPLEDYSLETIFHTLPSLSELADDEWVPPWKFEQLVEFSHSSVLPLRNTSRELSQLQPGDWIQQDKGDTEREERWAEVQKKMIPWRLGIQDQDPELQLAPQQRAARLGKLHSALIVVASLIDKPTNLGGLCRTCEIFGASTLVLDSLRHVSDKHFQALSVSSELWLPLLEVKPAELADFLQVKKKEGYCIVGVEQTANSQSLVDYRFPERSVLLLGNEREGIPANLLQLLDVCVEIPQQGITRSLNVHVSAALLVWEYTRQHLISDSQSVLTSEP</sequence>
<evidence type="ECO:0000256" key="12">
    <source>
        <dbReference type="ARBA" id="ARBA00093656"/>
    </source>
</evidence>
<dbReference type="InterPro" id="IPR029028">
    <property type="entry name" value="Alpha/beta_knot_MTases"/>
</dbReference>
<dbReference type="Pfam" id="PF00588">
    <property type="entry name" value="SpoU_methylase"/>
    <property type="match status" value="1"/>
</dbReference>
<proteinExistence type="inferred from homology"/>
<dbReference type="EC" id="2.1.1.34" evidence="10"/>
<dbReference type="InterPro" id="IPR056921">
    <property type="entry name" value="TARBP1_dom"/>
</dbReference>
<dbReference type="InterPro" id="IPR045330">
    <property type="entry name" value="TRM3/TARBP1"/>
</dbReference>
<evidence type="ECO:0000313" key="15">
    <source>
        <dbReference type="EMBL" id="KAI1894522.1"/>
    </source>
</evidence>
<name>A0A8T3DEA6_9TELE</name>
<comment type="subunit">
    <text evidence="2">Monomer and homodimer.</text>
</comment>
<evidence type="ECO:0000256" key="3">
    <source>
        <dbReference type="ARBA" id="ARBA00022603"/>
    </source>
</evidence>
<dbReference type="InterPro" id="IPR044748">
    <property type="entry name" value="Trm3/TARBP1_C"/>
</dbReference>
<evidence type="ECO:0000256" key="4">
    <source>
        <dbReference type="ARBA" id="ARBA00022679"/>
    </source>
</evidence>
<evidence type="ECO:0000256" key="8">
    <source>
        <dbReference type="ARBA" id="ARBA00093266"/>
    </source>
</evidence>
<evidence type="ECO:0000259" key="14">
    <source>
        <dbReference type="Pfam" id="PF25050"/>
    </source>
</evidence>
<evidence type="ECO:0000313" key="16">
    <source>
        <dbReference type="Proteomes" id="UP000829720"/>
    </source>
</evidence>
<evidence type="ECO:0000256" key="1">
    <source>
        <dbReference type="ARBA" id="ARBA00007228"/>
    </source>
</evidence>
<dbReference type="PROSITE" id="PS51624">
    <property type="entry name" value="SAM_MT_TRMH_2"/>
    <property type="match status" value="1"/>
</dbReference>
<gene>
    <name evidence="15" type="ORF">AGOR_G00116660</name>
</gene>
<reference evidence="15" key="1">
    <citation type="submission" date="2021-01" db="EMBL/GenBank/DDBJ databases">
        <authorList>
            <person name="Zahm M."/>
            <person name="Roques C."/>
            <person name="Cabau C."/>
            <person name="Klopp C."/>
            <person name="Donnadieu C."/>
            <person name="Jouanno E."/>
            <person name="Lampietro C."/>
            <person name="Louis A."/>
            <person name="Herpin A."/>
            <person name="Echchiki A."/>
            <person name="Berthelot C."/>
            <person name="Parey E."/>
            <person name="Roest-Crollius H."/>
            <person name="Braasch I."/>
            <person name="Postlethwait J."/>
            <person name="Bobe J."/>
            <person name="Montfort J."/>
            <person name="Bouchez O."/>
            <person name="Begum T."/>
            <person name="Mejri S."/>
            <person name="Adams A."/>
            <person name="Chen W.-J."/>
            <person name="Guiguen Y."/>
        </authorList>
    </citation>
    <scope>NUCLEOTIDE SEQUENCE</scope>
    <source>
        <tissue evidence="15">Blood</tissue>
    </source>
</reference>
<comment type="caution">
    <text evidence="15">The sequence shown here is derived from an EMBL/GenBank/DDBJ whole genome shotgun (WGS) entry which is preliminary data.</text>
</comment>
<dbReference type="CDD" id="cd18091">
    <property type="entry name" value="SpoU-like_TRM3-like"/>
    <property type="match status" value="1"/>
</dbReference>
<comment type="similarity">
    <text evidence="1">Belongs to the class IV-like SAM-binding methyltransferase superfamily. RNA methyltransferase TrmH family.</text>
</comment>
<evidence type="ECO:0000256" key="5">
    <source>
        <dbReference type="ARBA" id="ARBA00022691"/>
    </source>
</evidence>
<dbReference type="InterPro" id="IPR029026">
    <property type="entry name" value="tRNA_m1G_MTases_N"/>
</dbReference>
<dbReference type="SUPFAM" id="SSF75217">
    <property type="entry name" value="alpha/beta knot"/>
    <property type="match status" value="1"/>
</dbReference>
<dbReference type="InterPro" id="IPR016024">
    <property type="entry name" value="ARM-type_fold"/>
</dbReference>
<dbReference type="Gene3D" id="3.40.1280.10">
    <property type="match status" value="1"/>
</dbReference>
<feature type="domain" description="tRNA/rRNA methyltransferase SpoU type" evidence="13">
    <location>
        <begin position="1481"/>
        <end position="1622"/>
    </location>
</feature>
<dbReference type="EMBL" id="JAERUA010000010">
    <property type="protein sequence ID" value="KAI1894522.1"/>
    <property type="molecule type" value="Genomic_DNA"/>
</dbReference>
<dbReference type="GO" id="GO:0003723">
    <property type="term" value="F:RNA binding"/>
    <property type="evidence" value="ECO:0007669"/>
    <property type="project" value="UniProtKB-KW"/>
</dbReference>
<dbReference type="InterPro" id="IPR001537">
    <property type="entry name" value="SpoU_MeTrfase"/>
</dbReference>
<evidence type="ECO:0000256" key="2">
    <source>
        <dbReference type="ARBA" id="ARBA00011407"/>
    </source>
</evidence>
<comment type="function">
    <text evidence="9">S-adenosyl-L-methionine-dependent 2'-O-ribose methyltransferase that catalyzes the formation of 2'-O-methylguanosine at position 18 (Gm18) in a subset of tRNA. Selectively mediates Gm18 methylation of tRNAGln-TTG/CTG and tRNASer-TGA/GCT. Gm18 modification can enhance the stability of modified tRNAs.</text>
</comment>
<organism evidence="15 16">
    <name type="scientific">Albula goreensis</name>
    <dbReference type="NCBI Taxonomy" id="1534307"/>
    <lineage>
        <taxon>Eukaryota</taxon>
        <taxon>Metazoa</taxon>
        <taxon>Chordata</taxon>
        <taxon>Craniata</taxon>
        <taxon>Vertebrata</taxon>
        <taxon>Euteleostomi</taxon>
        <taxon>Actinopterygii</taxon>
        <taxon>Neopterygii</taxon>
        <taxon>Teleostei</taxon>
        <taxon>Albuliformes</taxon>
        <taxon>Albulidae</taxon>
        <taxon>Albula</taxon>
    </lineage>
</organism>
<dbReference type="Proteomes" id="UP000829720">
    <property type="component" value="Unassembled WGS sequence"/>
</dbReference>
<evidence type="ECO:0000256" key="7">
    <source>
        <dbReference type="ARBA" id="ARBA00022990"/>
    </source>
</evidence>